<dbReference type="EMBL" id="CAAALY010024246">
    <property type="protein sequence ID" value="VEL15338.1"/>
    <property type="molecule type" value="Genomic_DNA"/>
</dbReference>
<reference evidence="1" key="1">
    <citation type="submission" date="2018-11" db="EMBL/GenBank/DDBJ databases">
        <authorList>
            <consortium name="Pathogen Informatics"/>
        </authorList>
    </citation>
    <scope>NUCLEOTIDE SEQUENCE</scope>
</reference>
<dbReference type="Proteomes" id="UP000784294">
    <property type="component" value="Unassembled WGS sequence"/>
</dbReference>
<evidence type="ECO:0000313" key="1">
    <source>
        <dbReference type="EMBL" id="VEL15338.1"/>
    </source>
</evidence>
<organism evidence="1 2">
    <name type="scientific">Protopolystoma xenopodis</name>
    <dbReference type="NCBI Taxonomy" id="117903"/>
    <lineage>
        <taxon>Eukaryota</taxon>
        <taxon>Metazoa</taxon>
        <taxon>Spiralia</taxon>
        <taxon>Lophotrochozoa</taxon>
        <taxon>Platyhelminthes</taxon>
        <taxon>Monogenea</taxon>
        <taxon>Polyopisthocotylea</taxon>
        <taxon>Polystomatidea</taxon>
        <taxon>Polystomatidae</taxon>
        <taxon>Protopolystoma</taxon>
    </lineage>
</organism>
<proteinExistence type="predicted"/>
<gene>
    <name evidence="1" type="ORF">PXEA_LOCUS8778</name>
</gene>
<keyword evidence="2" id="KW-1185">Reference proteome</keyword>
<sequence length="110" mass="12653">MALHIVHYRLCKPARNLHLSYPSEFIRGAFTPFQNRPLVSGTSSTTPLVGHPDYMGLVDPTADVKMVFTLRHQHCHRHLPLLRKWEPLGKVGRRREYVDAIALHFQCVIS</sequence>
<evidence type="ECO:0000313" key="2">
    <source>
        <dbReference type="Proteomes" id="UP000784294"/>
    </source>
</evidence>
<accession>A0A3S5CKA6</accession>
<protein>
    <submittedName>
        <fullName evidence="1">Uncharacterized protein</fullName>
    </submittedName>
</protein>
<dbReference type="AlphaFoldDB" id="A0A3S5CKA6"/>
<comment type="caution">
    <text evidence="1">The sequence shown here is derived from an EMBL/GenBank/DDBJ whole genome shotgun (WGS) entry which is preliminary data.</text>
</comment>
<name>A0A3S5CKA6_9PLAT</name>